<dbReference type="PANTHER" id="PTHR43194:SF2">
    <property type="entry name" value="PEROXISOMAL MEMBRANE PROTEIN LPX1"/>
    <property type="match status" value="1"/>
</dbReference>
<dbReference type="AlphaFoldDB" id="A0A3N2C100"/>
<dbReference type="InterPro" id="IPR050228">
    <property type="entry name" value="Carboxylesterase_BioH"/>
</dbReference>
<proteinExistence type="predicted"/>
<dbReference type="PANTHER" id="PTHR43194">
    <property type="entry name" value="HYDROLASE ALPHA/BETA FOLD FAMILY"/>
    <property type="match status" value="1"/>
</dbReference>
<name>A0A3N2C100_9MICO</name>
<organism evidence="2 3">
    <name type="scientific">Plantibacter flavus</name>
    <dbReference type="NCBI Taxonomy" id="150123"/>
    <lineage>
        <taxon>Bacteria</taxon>
        <taxon>Bacillati</taxon>
        <taxon>Actinomycetota</taxon>
        <taxon>Actinomycetes</taxon>
        <taxon>Micrococcales</taxon>
        <taxon>Microbacteriaceae</taxon>
        <taxon>Plantibacter</taxon>
    </lineage>
</organism>
<dbReference type="Proteomes" id="UP000266915">
    <property type="component" value="Unassembled WGS sequence"/>
</dbReference>
<reference evidence="2 3" key="1">
    <citation type="submission" date="2018-11" db="EMBL/GenBank/DDBJ databases">
        <title>Sequencing the genomes of 1000 actinobacteria strains.</title>
        <authorList>
            <person name="Klenk H.-P."/>
        </authorList>
    </citation>
    <scope>NUCLEOTIDE SEQUENCE [LARGE SCALE GENOMIC DNA]</scope>
    <source>
        <strain evidence="2 3">DSM 14012</strain>
    </source>
</reference>
<dbReference type="InterPro" id="IPR000073">
    <property type="entry name" value="AB_hydrolase_1"/>
</dbReference>
<evidence type="ECO:0000313" key="2">
    <source>
        <dbReference type="EMBL" id="ROR81182.1"/>
    </source>
</evidence>
<dbReference type="SUPFAM" id="SSF53474">
    <property type="entry name" value="alpha/beta-Hydrolases"/>
    <property type="match status" value="1"/>
</dbReference>
<feature type="domain" description="AB hydrolase-1" evidence="1">
    <location>
        <begin position="37"/>
        <end position="262"/>
    </location>
</feature>
<dbReference type="RefSeq" id="WP_085510410.1">
    <property type="nucleotide sequence ID" value="NZ_FXAP01000001.1"/>
</dbReference>
<comment type="caution">
    <text evidence="2">The sequence shown here is derived from an EMBL/GenBank/DDBJ whole genome shotgun (WGS) entry which is preliminary data.</text>
</comment>
<sequence length="282" mass="30309">MTEPVVDTASSLAARTITPVELPRHRWGRHDAPARALVVHGLGSNGPSTWRICAALADRGWLVEAVDLRGHGVAPRALDYRVEAYAADLLATRPTPVPGVGHTAWDLVVGHSLGGAATAVAAAADPRWAAAVVLLDPAIALDDHDAEIIRASQEAAFADNTIASVRAKNPEWHPLDVEIKVQAVSEASRWAIEQTSEQNHPWDVRPAAAALRNPTFVIASDPEVYSLFRGALAAEVLANRQVSLTIVQGAGHNVHRDRPAETTKAIGDWAELQLEQRSRRET</sequence>
<dbReference type="EMBL" id="RKHL01000001">
    <property type="protein sequence ID" value="ROR81182.1"/>
    <property type="molecule type" value="Genomic_DNA"/>
</dbReference>
<evidence type="ECO:0000313" key="3">
    <source>
        <dbReference type="Proteomes" id="UP000266915"/>
    </source>
</evidence>
<dbReference type="InterPro" id="IPR029058">
    <property type="entry name" value="AB_hydrolase_fold"/>
</dbReference>
<dbReference type="Pfam" id="PF12697">
    <property type="entry name" value="Abhydrolase_6"/>
    <property type="match status" value="1"/>
</dbReference>
<gene>
    <name evidence="2" type="ORF">EDD42_1236</name>
</gene>
<evidence type="ECO:0000259" key="1">
    <source>
        <dbReference type="Pfam" id="PF12697"/>
    </source>
</evidence>
<accession>A0A3N2C100</accession>
<protein>
    <submittedName>
        <fullName evidence="2">Alpha-beta hydrolase superfamily lysophospholipase</fullName>
    </submittedName>
</protein>
<dbReference type="GO" id="GO:0016787">
    <property type="term" value="F:hydrolase activity"/>
    <property type="evidence" value="ECO:0007669"/>
    <property type="project" value="UniProtKB-KW"/>
</dbReference>
<keyword evidence="3" id="KW-1185">Reference proteome</keyword>
<keyword evidence="2" id="KW-0378">Hydrolase</keyword>
<dbReference type="Gene3D" id="3.40.50.1820">
    <property type="entry name" value="alpha/beta hydrolase"/>
    <property type="match status" value="1"/>
</dbReference>